<evidence type="ECO:0000256" key="5">
    <source>
        <dbReference type="ARBA" id="ARBA00023002"/>
    </source>
</evidence>
<feature type="domain" description="Acyl-CoA dehydrogenase/oxidase N-terminal" evidence="9">
    <location>
        <begin position="6"/>
        <end position="121"/>
    </location>
</feature>
<dbReference type="Proteomes" id="UP001595711">
    <property type="component" value="Unassembled WGS sequence"/>
</dbReference>
<keyword evidence="3 6" id="KW-0285">Flavoprotein</keyword>
<dbReference type="InterPro" id="IPR052161">
    <property type="entry name" value="Mycobact_Acyl-CoA_DH"/>
</dbReference>
<dbReference type="Pfam" id="PF00441">
    <property type="entry name" value="Acyl-CoA_dh_1"/>
    <property type="match status" value="1"/>
</dbReference>
<protein>
    <submittedName>
        <fullName evidence="10">Acyl-CoA dehydrogenase family protein</fullName>
    </submittedName>
</protein>
<keyword evidence="5 6" id="KW-0560">Oxidoreductase</keyword>
<name>A0ABV7V9R0_9PROT</name>
<keyword evidence="4 6" id="KW-0274">FAD</keyword>
<feature type="domain" description="Acyl-CoA dehydrogenase/oxidase C-terminal" evidence="7">
    <location>
        <begin position="231"/>
        <end position="398"/>
    </location>
</feature>
<gene>
    <name evidence="10" type="ORF">ACFOOQ_01405</name>
</gene>
<dbReference type="InterPro" id="IPR036250">
    <property type="entry name" value="AcylCo_DH-like_C"/>
</dbReference>
<dbReference type="InterPro" id="IPR009100">
    <property type="entry name" value="AcylCoA_DH/oxidase_NM_dom_sf"/>
</dbReference>
<evidence type="ECO:0000259" key="8">
    <source>
        <dbReference type="Pfam" id="PF02770"/>
    </source>
</evidence>
<reference evidence="11" key="1">
    <citation type="journal article" date="2019" name="Int. J. Syst. Evol. Microbiol.">
        <title>The Global Catalogue of Microorganisms (GCM) 10K type strain sequencing project: providing services to taxonomists for standard genome sequencing and annotation.</title>
        <authorList>
            <consortium name="The Broad Institute Genomics Platform"/>
            <consortium name="The Broad Institute Genome Sequencing Center for Infectious Disease"/>
            <person name="Wu L."/>
            <person name="Ma J."/>
        </authorList>
    </citation>
    <scope>NUCLEOTIDE SEQUENCE [LARGE SCALE GENOMIC DNA]</scope>
    <source>
        <strain evidence="11">KCTC 42182</strain>
    </source>
</reference>
<evidence type="ECO:0000256" key="6">
    <source>
        <dbReference type="RuleBase" id="RU362125"/>
    </source>
</evidence>
<dbReference type="PANTHER" id="PTHR43292:SF3">
    <property type="entry name" value="ACYL-COA DEHYDROGENASE FADE29"/>
    <property type="match status" value="1"/>
</dbReference>
<dbReference type="Pfam" id="PF02771">
    <property type="entry name" value="Acyl-CoA_dh_N"/>
    <property type="match status" value="1"/>
</dbReference>
<comment type="caution">
    <text evidence="10">The sequence shown here is derived from an EMBL/GenBank/DDBJ whole genome shotgun (WGS) entry which is preliminary data.</text>
</comment>
<accession>A0ABV7V9R0</accession>
<evidence type="ECO:0000259" key="9">
    <source>
        <dbReference type="Pfam" id="PF02771"/>
    </source>
</evidence>
<dbReference type="Gene3D" id="2.40.110.10">
    <property type="entry name" value="Butyryl-CoA Dehydrogenase, subunit A, domain 2"/>
    <property type="match status" value="1"/>
</dbReference>
<evidence type="ECO:0000256" key="1">
    <source>
        <dbReference type="ARBA" id="ARBA00001974"/>
    </source>
</evidence>
<keyword evidence="11" id="KW-1185">Reference proteome</keyword>
<dbReference type="Gene3D" id="1.10.540.10">
    <property type="entry name" value="Acyl-CoA dehydrogenase/oxidase, N-terminal domain"/>
    <property type="match status" value="1"/>
</dbReference>
<dbReference type="InterPro" id="IPR037069">
    <property type="entry name" value="AcylCoA_DH/ox_N_sf"/>
</dbReference>
<dbReference type="EMBL" id="JBHRYJ010000001">
    <property type="protein sequence ID" value="MFC3674178.1"/>
    <property type="molecule type" value="Genomic_DNA"/>
</dbReference>
<dbReference type="InterPro" id="IPR013786">
    <property type="entry name" value="AcylCoA_DH/ox_N"/>
</dbReference>
<dbReference type="RefSeq" id="WP_379720663.1">
    <property type="nucleotide sequence ID" value="NZ_JBHRYJ010000001.1"/>
</dbReference>
<evidence type="ECO:0000256" key="2">
    <source>
        <dbReference type="ARBA" id="ARBA00009347"/>
    </source>
</evidence>
<dbReference type="InterPro" id="IPR009075">
    <property type="entry name" value="AcylCo_DH/oxidase_C"/>
</dbReference>
<evidence type="ECO:0000256" key="4">
    <source>
        <dbReference type="ARBA" id="ARBA00022827"/>
    </source>
</evidence>
<organism evidence="10 11">
    <name type="scientific">Ferrovibrio xuzhouensis</name>
    <dbReference type="NCBI Taxonomy" id="1576914"/>
    <lineage>
        <taxon>Bacteria</taxon>
        <taxon>Pseudomonadati</taxon>
        <taxon>Pseudomonadota</taxon>
        <taxon>Alphaproteobacteria</taxon>
        <taxon>Rhodospirillales</taxon>
        <taxon>Rhodospirillaceae</taxon>
        <taxon>Ferrovibrio</taxon>
    </lineage>
</organism>
<dbReference type="PANTHER" id="PTHR43292">
    <property type="entry name" value="ACYL-COA DEHYDROGENASE"/>
    <property type="match status" value="1"/>
</dbReference>
<dbReference type="InterPro" id="IPR006091">
    <property type="entry name" value="Acyl-CoA_Oxase/DH_mid-dom"/>
</dbReference>
<dbReference type="Pfam" id="PF02770">
    <property type="entry name" value="Acyl-CoA_dh_M"/>
    <property type="match status" value="1"/>
</dbReference>
<dbReference type="InterPro" id="IPR046373">
    <property type="entry name" value="Acyl-CoA_Oxase/DH_mid-dom_sf"/>
</dbReference>
<evidence type="ECO:0000313" key="11">
    <source>
        <dbReference type="Proteomes" id="UP001595711"/>
    </source>
</evidence>
<comment type="cofactor">
    <cofactor evidence="1 6">
        <name>FAD</name>
        <dbReference type="ChEBI" id="CHEBI:57692"/>
    </cofactor>
</comment>
<dbReference type="SUPFAM" id="SSF56645">
    <property type="entry name" value="Acyl-CoA dehydrogenase NM domain-like"/>
    <property type="match status" value="1"/>
</dbReference>
<dbReference type="SUPFAM" id="SSF47203">
    <property type="entry name" value="Acyl-CoA dehydrogenase C-terminal domain-like"/>
    <property type="match status" value="1"/>
</dbReference>
<proteinExistence type="inferred from homology"/>
<evidence type="ECO:0000313" key="10">
    <source>
        <dbReference type="EMBL" id="MFC3674178.1"/>
    </source>
</evidence>
<dbReference type="Gene3D" id="1.20.140.10">
    <property type="entry name" value="Butyryl-CoA Dehydrogenase, subunit A, domain 3"/>
    <property type="match status" value="1"/>
</dbReference>
<comment type="similarity">
    <text evidence="2 6">Belongs to the acyl-CoA dehydrogenase family.</text>
</comment>
<evidence type="ECO:0000256" key="3">
    <source>
        <dbReference type="ARBA" id="ARBA00022630"/>
    </source>
</evidence>
<feature type="domain" description="Acyl-CoA oxidase/dehydrogenase middle" evidence="8">
    <location>
        <begin position="125"/>
        <end position="217"/>
    </location>
</feature>
<sequence length="401" mass="44479">MNLEFTAAEQAFRTEVRDFIAASLPAALAEKSRRNTHLDKADYVAWHRILHGRGWGAPNWPVEYGGPGWTAVQRYIFDEECAAADTPPLVPFGISMVGPVIYTFGSEAQKAQYLPRIVSMEDWWCQGYSEPGSGSDLASLRTKAERDGDDYIVTGHKIWTTQAHFADMMFCLVRTDFDAKPQEGISFLLIDMKSPGITVRPIISIDEGHGVNEVFLDNVRVPRANLIGQEGKGWTYAKFLLGNERTGIAEVATSKQRLKRLKEIARAEQSLGVPLIEEPAFRDRMAAVEIDLLALEYTNLRMLAAEQGGKGPGAEASMLKIRGSEIQQAITELAVEALGYYAAPYEPKSYEHWPDGSNQPPVGPDYAQGRMEAFLYNRATTIYGGSNEIQRNIIAKMVLGL</sequence>
<evidence type="ECO:0000259" key="7">
    <source>
        <dbReference type="Pfam" id="PF00441"/>
    </source>
</evidence>